<dbReference type="Pfam" id="PF07664">
    <property type="entry name" value="FeoB_C"/>
    <property type="match status" value="1"/>
</dbReference>
<dbReference type="NCBIfam" id="TIGR00231">
    <property type="entry name" value="small_GTP"/>
    <property type="match status" value="1"/>
</dbReference>
<reference evidence="18" key="1">
    <citation type="journal article" date="2020" name="mSystems">
        <title>Genome- and Community-Level Interaction Insights into Carbon Utilization and Element Cycling Functions of Hydrothermarchaeota in Hydrothermal Sediment.</title>
        <authorList>
            <person name="Zhou Z."/>
            <person name="Liu Y."/>
            <person name="Xu W."/>
            <person name="Pan J."/>
            <person name="Luo Z.H."/>
            <person name="Li M."/>
        </authorList>
    </citation>
    <scope>NUCLEOTIDE SEQUENCE [LARGE SCALE GENOMIC DNA]</scope>
    <source>
        <strain evidence="18">HyVt-483</strain>
    </source>
</reference>
<dbReference type="GO" id="GO:0015093">
    <property type="term" value="F:ferrous iron transmembrane transporter activity"/>
    <property type="evidence" value="ECO:0007669"/>
    <property type="project" value="UniProtKB-UniRule"/>
</dbReference>
<dbReference type="EMBL" id="DRMH01000025">
    <property type="protein sequence ID" value="HFC97352.1"/>
    <property type="molecule type" value="Genomic_DNA"/>
</dbReference>
<feature type="transmembrane region" description="Helical" evidence="16">
    <location>
        <begin position="282"/>
        <end position="300"/>
    </location>
</feature>
<evidence type="ECO:0000313" key="18">
    <source>
        <dbReference type="EMBL" id="HFC97352.1"/>
    </source>
</evidence>
<feature type="transmembrane region" description="Helical" evidence="16">
    <location>
        <begin position="454"/>
        <end position="473"/>
    </location>
</feature>
<feature type="binding site" evidence="15">
    <location>
        <position position="23"/>
    </location>
    <ligand>
        <name>Mg(2+)</name>
        <dbReference type="ChEBI" id="CHEBI:18420"/>
        <label>2</label>
    </ligand>
</feature>
<keyword evidence="12 16" id="KW-0472">Membrane</keyword>
<dbReference type="AlphaFoldDB" id="A0A7C3CKU3"/>
<dbReference type="PROSITE" id="PS51711">
    <property type="entry name" value="G_FEOB"/>
    <property type="match status" value="1"/>
</dbReference>
<comment type="caution">
    <text evidence="18">The sequence shown here is derived from an EMBL/GenBank/DDBJ whole genome shotgun (WGS) entry which is preliminary data.</text>
</comment>
<evidence type="ECO:0000256" key="14">
    <source>
        <dbReference type="PIRSR" id="PIRSR603373-1"/>
    </source>
</evidence>
<keyword evidence="5" id="KW-0997">Cell inner membrane</keyword>
<organism evidence="18">
    <name type="scientific">Thermosulfurimonas dismutans</name>
    <dbReference type="NCBI Taxonomy" id="999894"/>
    <lineage>
        <taxon>Bacteria</taxon>
        <taxon>Pseudomonadati</taxon>
        <taxon>Thermodesulfobacteriota</taxon>
        <taxon>Thermodesulfobacteria</taxon>
        <taxon>Thermodesulfobacteriales</taxon>
        <taxon>Thermodesulfobacteriaceae</taxon>
        <taxon>Thermosulfurimonas</taxon>
    </lineage>
</organism>
<dbReference type="InterPro" id="IPR050860">
    <property type="entry name" value="FeoB_GTPase"/>
</dbReference>
<evidence type="ECO:0000256" key="13">
    <source>
        <dbReference type="NCBIfam" id="TIGR00437"/>
    </source>
</evidence>
<evidence type="ECO:0000256" key="3">
    <source>
        <dbReference type="ARBA" id="ARBA00022475"/>
    </source>
</evidence>
<evidence type="ECO:0000256" key="10">
    <source>
        <dbReference type="ARBA" id="ARBA00023065"/>
    </source>
</evidence>
<keyword evidence="3" id="KW-1003">Cell membrane</keyword>
<dbReference type="InterPro" id="IPR011642">
    <property type="entry name" value="Gate_dom"/>
</dbReference>
<dbReference type="GO" id="GO:0005525">
    <property type="term" value="F:GTP binding"/>
    <property type="evidence" value="ECO:0007669"/>
    <property type="project" value="UniProtKB-KW"/>
</dbReference>
<dbReference type="InterPro" id="IPR011640">
    <property type="entry name" value="Fe2_transport_prot_B_C"/>
</dbReference>
<feature type="binding site" evidence="15">
    <location>
        <position position="22"/>
    </location>
    <ligand>
        <name>Mg(2+)</name>
        <dbReference type="ChEBI" id="CHEBI:18420"/>
        <label>1</label>
    </ligand>
</feature>
<dbReference type="PANTHER" id="PTHR43185:SF1">
    <property type="entry name" value="FE(2+) TRANSPORTER FEOB"/>
    <property type="match status" value="1"/>
</dbReference>
<evidence type="ECO:0000256" key="5">
    <source>
        <dbReference type="ARBA" id="ARBA00022519"/>
    </source>
</evidence>
<dbReference type="InterPro" id="IPR003373">
    <property type="entry name" value="Fe2_transport_prot-B"/>
</dbReference>
<dbReference type="NCBIfam" id="TIGR00437">
    <property type="entry name" value="feoB"/>
    <property type="match status" value="1"/>
</dbReference>
<feature type="binding site" evidence="14">
    <location>
        <begin position="11"/>
        <end position="18"/>
    </location>
    <ligand>
        <name>GTP</name>
        <dbReference type="ChEBI" id="CHEBI:37565"/>
        <label>1</label>
    </ligand>
</feature>
<keyword evidence="15" id="KW-0460">Magnesium</keyword>
<keyword evidence="10" id="KW-0406">Ion transport</keyword>
<comment type="similarity">
    <text evidence="16">Belongs to the TRAFAC class TrmE-Era-EngA-EngB-Septin-like GTPase superfamily. FeoB GTPase (TC 9.A.8) family.</text>
</comment>
<name>A0A7C3CKU3_9BACT</name>
<evidence type="ECO:0000259" key="17">
    <source>
        <dbReference type="PROSITE" id="PS51711"/>
    </source>
</evidence>
<dbReference type="Pfam" id="PF07670">
    <property type="entry name" value="Gate"/>
    <property type="match status" value="2"/>
</dbReference>
<feature type="binding site" evidence="14">
    <location>
        <begin position="36"/>
        <end position="40"/>
    </location>
    <ligand>
        <name>GTP</name>
        <dbReference type="ChEBI" id="CHEBI:37565"/>
        <label>1</label>
    </ligand>
</feature>
<dbReference type="PANTHER" id="PTHR43185">
    <property type="entry name" value="FERROUS IRON TRANSPORT PROTEIN B"/>
    <property type="match status" value="1"/>
</dbReference>
<dbReference type="CDD" id="cd01879">
    <property type="entry name" value="FeoB"/>
    <property type="match status" value="1"/>
</dbReference>
<evidence type="ECO:0000256" key="12">
    <source>
        <dbReference type="ARBA" id="ARBA00023136"/>
    </source>
</evidence>
<evidence type="ECO:0000256" key="1">
    <source>
        <dbReference type="ARBA" id="ARBA00004429"/>
    </source>
</evidence>
<feature type="binding site" evidence="15">
    <location>
        <position position="26"/>
    </location>
    <ligand>
        <name>Mg(2+)</name>
        <dbReference type="ChEBI" id="CHEBI:18420"/>
        <label>2</label>
    </ligand>
</feature>
<evidence type="ECO:0000256" key="6">
    <source>
        <dbReference type="ARBA" id="ARBA00022692"/>
    </source>
</evidence>
<feature type="transmembrane region" description="Helical" evidence="16">
    <location>
        <begin position="682"/>
        <end position="702"/>
    </location>
</feature>
<sequence length="712" mass="78756">MREEIVIAVAGNPNTGKTTLINALAGTRLRVGNWPGVTVEKKEAQLEMNGIKIRLVDLPGTYSLSPFSLEELIARDFLVREKPDVVLNVVDATNLERNLYLTLQLLETGRPVVLVLNMYDEALRKGLRIEVEKLSQLLKIPVIPTVAIKGDGLREALEAAIRVAREKPKPFLEYGQEMEKALSELENWLKHWNSFLPESIPLRWLAIKLLEGDPKVKEETGIQELPDLPSLRHLLSAHGEPGEILAEARYGVASGVVKECVHREGLRPDLSEKLDRILLHRYLGFPLFLAMMWLLFKLTFDLSSPFVDWLDQVVNTALAPTLARGLHFLSAPEWFQALILEGIVAGVGTVAVFIPVIAAMMFWITFLEGSGYLARAAFVMDRAMHTVGLHGKSFIPLLLGFGCNVPSVYATRVLESRRDRILTAFLAPFMSCGARLPVYVLFAGAFFAYRAGTVVWSLYLLGIGMALLLGLFLQKTLLKGEPGFLVMELPPYRLPRGKYLLIHTWEKTRHFVIKAGTYILVMSVAVWFLLNFPAGKGVEGSYLARLSRTIAPVFEPLGFGRWEAAASLITGVMAKEVVVSTLGEIYGAGAGETEAPPESIGRAWGEVLKALPRAFLEAGSNLLAGLYPVSLEPEPAQASLISKIRSTFTPLSAYSFMVFTLLYMPCMVFLAAFYAEFRSLRLTALLICLNLGLAYILALALYQTGRFLGYGG</sequence>
<dbReference type="InterPro" id="IPR005225">
    <property type="entry name" value="Small_GTP-bd"/>
</dbReference>
<keyword evidence="7 14" id="KW-0547">Nucleotide-binding</keyword>
<feature type="transmembrane region" description="Helical" evidence="16">
    <location>
        <begin position="334"/>
        <end position="367"/>
    </location>
</feature>
<dbReference type="Gene3D" id="1.10.287.1770">
    <property type="match status" value="1"/>
</dbReference>
<dbReference type="Pfam" id="PF17910">
    <property type="entry name" value="FeoB_Cyto"/>
    <property type="match status" value="1"/>
</dbReference>
<keyword evidence="4 16" id="KW-0410">Iron transport</keyword>
<evidence type="ECO:0000256" key="2">
    <source>
        <dbReference type="ARBA" id="ARBA00022448"/>
    </source>
</evidence>
<feature type="binding site" evidence="14">
    <location>
        <begin position="57"/>
        <end position="60"/>
    </location>
    <ligand>
        <name>GTP</name>
        <dbReference type="ChEBI" id="CHEBI:37565"/>
        <label>1</label>
    </ligand>
</feature>
<evidence type="ECO:0000256" key="8">
    <source>
        <dbReference type="ARBA" id="ARBA00022989"/>
    </source>
</evidence>
<dbReference type="Proteomes" id="UP000886043">
    <property type="component" value="Unassembled WGS sequence"/>
</dbReference>
<keyword evidence="8 16" id="KW-1133">Transmembrane helix</keyword>
<keyword evidence="15" id="KW-0479">Metal-binding</keyword>
<dbReference type="FunFam" id="3.40.50.300:FF:000426">
    <property type="entry name" value="Ferrous iron transport protein B"/>
    <property type="match status" value="1"/>
</dbReference>
<feature type="transmembrane region" description="Helical" evidence="16">
    <location>
        <begin position="421"/>
        <end position="448"/>
    </location>
</feature>
<evidence type="ECO:0000256" key="15">
    <source>
        <dbReference type="PIRSR" id="PIRSR603373-2"/>
    </source>
</evidence>
<feature type="transmembrane region" description="Helical" evidence="16">
    <location>
        <begin position="653"/>
        <end position="675"/>
    </location>
</feature>
<dbReference type="GO" id="GO:0005886">
    <property type="term" value="C:plasma membrane"/>
    <property type="evidence" value="ECO:0007669"/>
    <property type="project" value="UniProtKB-SubCell"/>
</dbReference>
<evidence type="ECO:0000256" key="4">
    <source>
        <dbReference type="ARBA" id="ARBA00022496"/>
    </source>
</evidence>
<dbReference type="GO" id="GO:0046872">
    <property type="term" value="F:metal ion binding"/>
    <property type="evidence" value="ECO:0007669"/>
    <property type="project" value="UniProtKB-KW"/>
</dbReference>
<keyword evidence="9 16" id="KW-0408">Iron</keyword>
<evidence type="ECO:0000256" key="9">
    <source>
        <dbReference type="ARBA" id="ARBA00023004"/>
    </source>
</evidence>
<dbReference type="SUPFAM" id="SSF52540">
    <property type="entry name" value="P-loop containing nucleoside triphosphate hydrolases"/>
    <property type="match status" value="1"/>
</dbReference>
<comment type="caution">
    <text evidence="16">Lacks conserved residue(s) required for the propagation of feature annotation.</text>
</comment>
<feature type="binding site" evidence="14">
    <location>
        <begin position="117"/>
        <end position="120"/>
    </location>
    <ligand>
        <name>GTP</name>
        <dbReference type="ChEBI" id="CHEBI:37565"/>
        <label>1</label>
    </ligand>
</feature>
<dbReference type="InterPro" id="IPR030389">
    <property type="entry name" value="G_FEOB_dom"/>
</dbReference>
<comment type="function">
    <text evidence="16">Probable transporter of a GTP-driven Fe(2+) uptake system.</text>
</comment>
<dbReference type="Gene3D" id="3.40.50.300">
    <property type="entry name" value="P-loop containing nucleotide triphosphate hydrolases"/>
    <property type="match status" value="1"/>
</dbReference>
<protein>
    <recommendedName>
        <fullName evidence="13 16">Ferrous iron transport protein B</fullName>
    </recommendedName>
</protein>
<dbReference type="Pfam" id="PF02421">
    <property type="entry name" value="FeoB_N"/>
    <property type="match status" value="1"/>
</dbReference>
<keyword evidence="11 14" id="KW-0342">GTP-binding</keyword>
<comment type="subcellular location">
    <subcellularLocation>
        <location evidence="1 16">Cell inner membrane</location>
        <topology evidence="1 16">Multi-pass membrane protein</topology>
    </subcellularLocation>
</comment>
<proteinExistence type="inferred from homology"/>
<feature type="transmembrane region" description="Helical" evidence="16">
    <location>
        <begin position="511"/>
        <end position="530"/>
    </location>
</feature>
<dbReference type="InterPro" id="IPR027417">
    <property type="entry name" value="P-loop_NTPase"/>
</dbReference>
<feature type="domain" description="FeoB-type G" evidence="17">
    <location>
        <begin position="4"/>
        <end position="166"/>
    </location>
</feature>
<keyword evidence="2 16" id="KW-0813">Transport</keyword>
<dbReference type="InterPro" id="IPR041069">
    <property type="entry name" value="FeoB_Cyto"/>
</dbReference>
<gene>
    <name evidence="18" type="primary">feoB</name>
    <name evidence="18" type="ORF">ENJ40_02680</name>
</gene>
<evidence type="ECO:0000256" key="16">
    <source>
        <dbReference type="RuleBase" id="RU362098"/>
    </source>
</evidence>
<evidence type="ECO:0000256" key="11">
    <source>
        <dbReference type="ARBA" id="ARBA00023134"/>
    </source>
</evidence>
<evidence type="ECO:0000256" key="7">
    <source>
        <dbReference type="ARBA" id="ARBA00022741"/>
    </source>
</evidence>
<accession>A0A7C3CKU3</accession>
<keyword evidence="6 16" id="KW-0812">Transmembrane</keyword>